<protein>
    <submittedName>
        <fullName evidence="5">Methionine synthase</fullName>
        <ecNumber evidence="5">2.1.1.14</ecNumber>
    </submittedName>
</protein>
<evidence type="ECO:0000313" key="6">
    <source>
        <dbReference type="Proteomes" id="UP000191661"/>
    </source>
</evidence>
<dbReference type="Proteomes" id="UP000191661">
    <property type="component" value="Unassembled WGS sequence"/>
</dbReference>
<evidence type="ECO:0000259" key="4">
    <source>
        <dbReference type="Pfam" id="PF01717"/>
    </source>
</evidence>
<organism evidence="5 6">
    <name type="scientific">Methanobrevibacter arboriphilus JCM 13429 = DSM 1125</name>
    <dbReference type="NCBI Taxonomy" id="1300164"/>
    <lineage>
        <taxon>Archaea</taxon>
        <taxon>Methanobacteriati</taxon>
        <taxon>Methanobacteriota</taxon>
        <taxon>Methanomada group</taxon>
        <taxon>Methanobacteria</taxon>
        <taxon>Methanobacteriales</taxon>
        <taxon>Methanobacteriaceae</taxon>
        <taxon>Methanobrevibacter</taxon>
    </lineage>
</organism>
<dbReference type="AlphaFoldDB" id="A0A1V6N272"/>
<sequence>MISTVVGSYPVFLKKNKSIKGKILSNIGAYDPYKLAIRYAVDSQLKAGIDLISDGQVRGEMVEIFAKSIPGFEIEGNTYSIKSKIYKHNKSIGANDLKLAIRYMKDFLSNSEEFSKEEKSKKGLKGIITGPSTIIQSSKLGPIYKDKSKAIIDMAYALKEESLSLEKAGAKIIQIDEPFFSTGLIDMEVAKESINIITEDLTIPAALHCCGDVKSVFKDIISFNIDVIDCEFAGHPNNFNILEKNANYLIDEGKKIGLGVIDTKKPIAESVEDISKIIEKGIKIVGKENLLIDPDCGMKLLPDEVAFKKLQNMVKAMNLHN</sequence>
<keyword evidence="5" id="KW-0808">Transferase</keyword>
<dbReference type="GO" id="GO:0009086">
    <property type="term" value="P:methionine biosynthetic process"/>
    <property type="evidence" value="ECO:0007669"/>
    <property type="project" value="InterPro"/>
</dbReference>
<dbReference type="OrthoDB" id="17656at2157"/>
<dbReference type="InterPro" id="IPR038071">
    <property type="entry name" value="UROD/MetE-like_sf"/>
</dbReference>
<dbReference type="CDD" id="cd03311">
    <property type="entry name" value="CIMS_C_terminal_like"/>
    <property type="match status" value="1"/>
</dbReference>
<dbReference type="Pfam" id="PF01717">
    <property type="entry name" value="Meth_synt_2"/>
    <property type="match status" value="1"/>
</dbReference>
<keyword evidence="6" id="KW-1185">Reference proteome</keyword>
<name>A0A1V6N272_METAZ</name>
<keyword evidence="3" id="KW-0862">Zinc</keyword>
<dbReference type="PANTHER" id="PTHR30519">
    <property type="entry name" value="5-METHYLTETRAHYDROPTEROYLTRIGLUTAMATE--HOMOCYSTEINE METHYLTRANSFERASE"/>
    <property type="match status" value="1"/>
</dbReference>
<dbReference type="Gene3D" id="3.20.20.210">
    <property type="match status" value="1"/>
</dbReference>
<evidence type="ECO:0000256" key="2">
    <source>
        <dbReference type="ARBA" id="ARBA00022723"/>
    </source>
</evidence>
<comment type="caution">
    <text evidence="5">The sequence shown here is derived from an EMBL/GenBank/DDBJ whole genome shotgun (WGS) entry which is preliminary data.</text>
</comment>
<dbReference type="InterPro" id="IPR002629">
    <property type="entry name" value="Met_Synth_C/arc"/>
</dbReference>
<dbReference type="RefSeq" id="WP_080460327.1">
    <property type="nucleotide sequence ID" value="NZ_JXMW01000008.1"/>
</dbReference>
<proteinExistence type="predicted"/>
<dbReference type="GO" id="GO:0008270">
    <property type="term" value="F:zinc ion binding"/>
    <property type="evidence" value="ECO:0007669"/>
    <property type="project" value="InterPro"/>
</dbReference>
<reference evidence="5 6" key="1">
    <citation type="submission" date="2014-12" db="EMBL/GenBank/DDBJ databases">
        <title>Genome sequence of Methanobrevibacter arboriphilicus DH1, DSM1125.</title>
        <authorList>
            <person name="Poehlein A."/>
            <person name="Thauer R.K."/>
            <person name="Seedorf H."/>
            <person name="Daniel R."/>
        </authorList>
    </citation>
    <scope>NUCLEOTIDE SEQUENCE [LARGE SCALE GENOMIC DNA]</scope>
    <source>
        <strain evidence="5 6">DH1</strain>
    </source>
</reference>
<evidence type="ECO:0000313" key="5">
    <source>
        <dbReference type="EMBL" id="OQD58798.1"/>
    </source>
</evidence>
<comment type="cofactor">
    <cofactor evidence="1">
        <name>Zn(2+)</name>
        <dbReference type="ChEBI" id="CHEBI:29105"/>
    </cofactor>
</comment>
<gene>
    <name evidence="5" type="primary">metE</name>
    <name evidence="5" type="ORF">MBBAR_8c00210</name>
</gene>
<dbReference type="GO" id="GO:0032259">
    <property type="term" value="P:methylation"/>
    <property type="evidence" value="ECO:0007669"/>
    <property type="project" value="UniProtKB-KW"/>
</dbReference>
<accession>A0A1V6N272</accession>
<evidence type="ECO:0000256" key="1">
    <source>
        <dbReference type="ARBA" id="ARBA00001947"/>
    </source>
</evidence>
<dbReference type="EC" id="2.1.1.14" evidence="5"/>
<evidence type="ECO:0000256" key="3">
    <source>
        <dbReference type="ARBA" id="ARBA00022833"/>
    </source>
</evidence>
<keyword evidence="5" id="KW-0489">Methyltransferase</keyword>
<dbReference type="NCBIfam" id="NF002119">
    <property type="entry name" value="PRK00957.1"/>
    <property type="match status" value="1"/>
</dbReference>
<dbReference type="EMBL" id="JXMW01000008">
    <property type="protein sequence ID" value="OQD58798.1"/>
    <property type="molecule type" value="Genomic_DNA"/>
</dbReference>
<dbReference type="GO" id="GO:0003871">
    <property type="term" value="F:5-methyltetrahydropteroyltriglutamate-homocysteine S-methyltransferase activity"/>
    <property type="evidence" value="ECO:0007669"/>
    <property type="project" value="UniProtKB-EC"/>
</dbReference>
<keyword evidence="2" id="KW-0479">Metal-binding</keyword>
<dbReference type="SUPFAM" id="SSF51726">
    <property type="entry name" value="UROD/MetE-like"/>
    <property type="match status" value="1"/>
</dbReference>
<feature type="domain" description="Cobalamin-independent methionine synthase MetE C-terminal/archaeal" evidence="4">
    <location>
        <begin position="1"/>
        <end position="316"/>
    </location>
</feature>